<dbReference type="OrthoDB" id="9804792at2"/>
<dbReference type="AlphaFoldDB" id="W6THS3"/>
<reference evidence="2 3" key="1">
    <citation type="journal article" date="2014" name="FEMS Microbiol. Lett.">
        <title>Draft genome sequences of three Holospora species (Holospora obtusa, Holospora undulata, and Holospora elegans), endonuclear symbiotic bacteria of the ciliate Paramecium caudatum.</title>
        <authorList>
            <person name="Dohra H."/>
            <person name="Tanaka K."/>
            <person name="Suzuki T."/>
            <person name="Fujishima M."/>
            <person name="Suzuki H."/>
        </authorList>
    </citation>
    <scope>NUCLEOTIDE SEQUENCE [LARGE SCALE GENOMIC DNA]</scope>
    <source>
        <strain evidence="2 3">F1</strain>
    </source>
</reference>
<keyword evidence="3" id="KW-1185">Reference proteome</keyword>
<protein>
    <submittedName>
        <fullName evidence="2">DNA repair protein RecO</fullName>
    </submittedName>
</protein>
<evidence type="ECO:0000313" key="3">
    <source>
        <dbReference type="Proteomes" id="UP000019112"/>
    </source>
</evidence>
<accession>W6THS3</accession>
<dbReference type="Proteomes" id="UP000019112">
    <property type="component" value="Unassembled WGS sequence"/>
</dbReference>
<proteinExistence type="predicted"/>
<dbReference type="Pfam" id="PF11967">
    <property type="entry name" value="RecO_N"/>
    <property type="match status" value="1"/>
</dbReference>
<organism evidence="2 3">
    <name type="scientific">Holospora obtusa F1</name>
    <dbReference type="NCBI Taxonomy" id="1399147"/>
    <lineage>
        <taxon>Bacteria</taxon>
        <taxon>Pseudomonadati</taxon>
        <taxon>Pseudomonadota</taxon>
        <taxon>Alphaproteobacteria</taxon>
        <taxon>Holosporales</taxon>
        <taxon>Holosporaceae</taxon>
        <taxon>Holospora</taxon>
    </lineage>
</organism>
<sequence length="198" mass="23136">MYWSDIGIVLGWRNFGECRRILTVLTQQYGVQRGILYGVSQTLLPGWVLNLRWKGGSETNLGTWRVDGALSLGMESFGHPLSFVLLTSMCQLCTYGLPIQIPCLGIYQAFLASVSLLSESKGLRAYLLFEAHMLCYLGYQDREIHHFIKNWQNPKAMCVHKQWLHQDYIWKRVGKEWNGWQEMKERAYHKIFDSPDWR</sequence>
<feature type="domain" description="DNA replication/recombination mediator RecO N-terminal" evidence="1">
    <location>
        <begin position="1"/>
        <end position="63"/>
    </location>
</feature>
<dbReference type="eggNOG" id="COG1381">
    <property type="taxonomic scope" value="Bacteria"/>
</dbReference>
<comment type="caution">
    <text evidence="2">The sequence shown here is derived from an EMBL/GenBank/DDBJ whole genome shotgun (WGS) entry which is preliminary data.</text>
</comment>
<dbReference type="RefSeq" id="WP_021827659.1">
    <property type="nucleotide sequence ID" value="NZ_AWTR02000039.1"/>
</dbReference>
<evidence type="ECO:0000313" key="2">
    <source>
        <dbReference type="EMBL" id="ETZ07505.1"/>
    </source>
</evidence>
<dbReference type="InterPro" id="IPR022572">
    <property type="entry name" value="DNA_rep/recomb_RecO_N"/>
</dbReference>
<dbReference type="EMBL" id="AWTR02000039">
    <property type="protein sequence ID" value="ETZ07505.1"/>
    <property type="molecule type" value="Genomic_DNA"/>
</dbReference>
<name>W6THS3_HOLOB</name>
<gene>
    <name evidence="2" type="ORF">P618_200294</name>
</gene>
<dbReference type="STRING" id="1399147.P618_200294"/>
<evidence type="ECO:0000259" key="1">
    <source>
        <dbReference type="Pfam" id="PF11967"/>
    </source>
</evidence>